<evidence type="ECO:0000256" key="3">
    <source>
        <dbReference type="ARBA" id="ARBA00022723"/>
    </source>
</evidence>
<dbReference type="Gene3D" id="3.20.20.70">
    <property type="entry name" value="Aldolase class I"/>
    <property type="match status" value="1"/>
</dbReference>
<dbReference type="GO" id="GO:0043720">
    <property type="term" value="F:3-keto-5-aminohexanoate cleavage activity"/>
    <property type="evidence" value="ECO:0007669"/>
    <property type="project" value="InterPro"/>
</dbReference>
<evidence type="ECO:0000256" key="1">
    <source>
        <dbReference type="ARBA" id="ARBA00001947"/>
    </source>
</evidence>
<keyword evidence="2" id="KW-0808">Transferase</keyword>
<dbReference type="InterPro" id="IPR013785">
    <property type="entry name" value="Aldolase_TIM"/>
</dbReference>
<keyword evidence="4" id="KW-0862">Zinc</keyword>
<gene>
    <name evidence="5" type="ORF">DKB62_02210</name>
</gene>
<reference evidence="5 6" key="1">
    <citation type="submission" date="2018-05" db="EMBL/GenBank/DDBJ databases">
        <title>Complete genome sequence of Megasphaera sp. AJH120T, isolated from the ceca of a chicken.</title>
        <authorList>
            <person name="Maki J."/>
            <person name="Looft T."/>
        </authorList>
    </citation>
    <scope>NUCLEOTIDE SEQUENCE [LARGE SCALE GENOMIC DNA]</scope>
    <source>
        <strain evidence="5 6">AJH120</strain>
    </source>
</reference>
<dbReference type="PANTHER" id="PTHR37418:SF2">
    <property type="entry name" value="3-KETO-5-AMINOHEXANOATE CLEAVAGE ENZYME"/>
    <property type="match status" value="1"/>
</dbReference>
<organism evidence="5 6">
    <name type="scientific">Megasphaera stantonii</name>
    <dbReference type="NCBI Taxonomy" id="2144175"/>
    <lineage>
        <taxon>Bacteria</taxon>
        <taxon>Bacillati</taxon>
        <taxon>Bacillota</taxon>
        <taxon>Negativicutes</taxon>
        <taxon>Veillonellales</taxon>
        <taxon>Veillonellaceae</taxon>
        <taxon>Megasphaera</taxon>
    </lineage>
</organism>
<dbReference type="InterPro" id="IPR008567">
    <property type="entry name" value="BKACE"/>
</dbReference>
<accession>A0A346AX84</accession>
<dbReference type="PANTHER" id="PTHR37418">
    <property type="entry name" value="3-KETO-5-AMINOHEXANOATE CLEAVAGE ENZYME-RELATED"/>
    <property type="match status" value="1"/>
</dbReference>
<keyword evidence="3" id="KW-0479">Metal-binding</keyword>
<evidence type="ECO:0000256" key="4">
    <source>
        <dbReference type="ARBA" id="ARBA00022833"/>
    </source>
</evidence>
<keyword evidence="6" id="KW-1185">Reference proteome</keyword>
<dbReference type="Proteomes" id="UP000254337">
    <property type="component" value="Chromosome"/>
</dbReference>
<evidence type="ECO:0000256" key="2">
    <source>
        <dbReference type="ARBA" id="ARBA00022679"/>
    </source>
</evidence>
<dbReference type="EMBL" id="CP029462">
    <property type="protein sequence ID" value="AXL20477.1"/>
    <property type="molecule type" value="Genomic_DNA"/>
</dbReference>
<proteinExistence type="predicted"/>
<dbReference type="AlphaFoldDB" id="A0A346AX84"/>
<sequence>MAKKERKIIVTAAVTGAIHTPSMSPYLPCGVQGISQAAIDAANAGASMVHIHAREDNGKPTSDLDTMGQILSRIKENSDVIIGITTGGAIGMSVEERMASIPRFKPEIASFNSGSVNFNLAGLAASIEANPTYDWEVPFLKGTEKNVFQNTFADMKKCLDMMHEAGTVPEFEVFDLGQLNNIKTLHKQGLIREPLYFQFVPGVMGGIPMTAENLMYFVNHVKADYGDKANFSMVAGGRRSFRFETMSVILGGNMRVGMEDSLYINPQGELAVSNAQQVEKVVKILHDLDFEIATPDEAREILQTKGRDKVNF</sequence>
<comment type="cofactor">
    <cofactor evidence="1">
        <name>Zn(2+)</name>
        <dbReference type="ChEBI" id="CHEBI:29105"/>
    </cofactor>
</comment>
<dbReference type="OrthoDB" id="63399at2"/>
<dbReference type="RefSeq" id="WP_107195876.1">
    <property type="nucleotide sequence ID" value="NZ_CAUWMV010000001.1"/>
</dbReference>
<name>A0A346AX84_9FIRM</name>
<dbReference type="GO" id="GO:0046872">
    <property type="term" value="F:metal ion binding"/>
    <property type="evidence" value="ECO:0007669"/>
    <property type="project" value="UniProtKB-KW"/>
</dbReference>
<evidence type="ECO:0000313" key="5">
    <source>
        <dbReference type="EMBL" id="AXL20477.1"/>
    </source>
</evidence>
<evidence type="ECO:0000313" key="6">
    <source>
        <dbReference type="Proteomes" id="UP000254337"/>
    </source>
</evidence>
<protein>
    <submittedName>
        <fullName evidence="5">3-keto-5-aminohexanoate cleavage protein</fullName>
    </submittedName>
</protein>
<dbReference type="Pfam" id="PF05853">
    <property type="entry name" value="BKACE"/>
    <property type="match status" value="1"/>
</dbReference>
<dbReference type="KEGG" id="meg:DKB62_02210"/>